<dbReference type="Bgee" id="ENSMMUG00000053744">
    <property type="expression patterns" value="Expressed in spermatocyte"/>
</dbReference>
<dbReference type="InParanoid" id="A0A5F7ZKY4"/>
<keyword evidence="1" id="KW-0812">Transmembrane</keyword>
<evidence type="ECO:0000313" key="2">
    <source>
        <dbReference type="Ensembl" id="ENSMMUP00000066281.1"/>
    </source>
</evidence>
<proteinExistence type="predicted"/>
<organism evidence="2 3">
    <name type="scientific">Macaca mulatta</name>
    <name type="common">Rhesus macaque</name>
    <dbReference type="NCBI Taxonomy" id="9544"/>
    <lineage>
        <taxon>Eukaryota</taxon>
        <taxon>Metazoa</taxon>
        <taxon>Chordata</taxon>
        <taxon>Craniata</taxon>
        <taxon>Vertebrata</taxon>
        <taxon>Euteleostomi</taxon>
        <taxon>Mammalia</taxon>
        <taxon>Eutheria</taxon>
        <taxon>Euarchontoglires</taxon>
        <taxon>Primates</taxon>
        <taxon>Haplorrhini</taxon>
        <taxon>Catarrhini</taxon>
        <taxon>Cercopithecidae</taxon>
        <taxon>Cercopithecinae</taxon>
        <taxon>Macaca</taxon>
    </lineage>
</organism>
<reference evidence="2" key="2">
    <citation type="submission" date="2019-01" db="EMBL/GenBank/DDBJ databases">
        <authorList>
            <person name="Graves T."/>
            <person name="Eichler E.E."/>
            <person name="Wilson R.K."/>
        </authorList>
    </citation>
    <scope>NUCLEOTIDE SEQUENCE [LARGE SCALE GENOMIC DNA]</scope>
    <source>
        <strain evidence="2">17573</strain>
    </source>
</reference>
<accession>A0A5F7ZKY4</accession>
<protein>
    <submittedName>
        <fullName evidence="2">Uncharacterized protein</fullName>
    </submittedName>
</protein>
<evidence type="ECO:0000256" key="1">
    <source>
        <dbReference type="SAM" id="Phobius"/>
    </source>
</evidence>
<dbReference type="GeneTree" id="ENSGT00940000161627"/>
<dbReference type="AlphaFoldDB" id="A0A5F7ZKY4"/>
<dbReference type="PANTHER" id="PTHR46254">
    <property type="entry name" value="PROTEIN GVQW1-RELATED"/>
    <property type="match status" value="1"/>
</dbReference>
<reference evidence="2" key="3">
    <citation type="submission" date="2025-08" db="UniProtKB">
        <authorList>
            <consortium name="Ensembl"/>
        </authorList>
    </citation>
    <scope>IDENTIFICATION</scope>
    <source>
        <strain evidence="2">17573</strain>
    </source>
</reference>
<dbReference type="Proteomes" id="UP000006718">
    <property type="component" value="Chromosome 16"/>
</dbReference>
<reference evidence="2" key="4">
    <citation type="submission" date="2025-09" db="UniProtKB">
        <authorList>
            <consortium name="Ensembl"/>
        </authorList>
    </citation>
    <scope>IDENTIFICATION</scope>
    <source>
        <strain evidence="2">17573</strain>
    </source>
</reference>
<dbReference type="Ensembl" id="ENSMMUT00000101603.1">
    <property type="protein sequence ID" value="ENSMMUP00000066281.1"/>
    <property type="gene ID" value="ENSMMUG00000053744.1"/>
</dbReference>
<reference evidence="3" key="1">
    <citation type="journal article" date="2007" name="Science">
        <title>Evolutionary and biomedical insights from the rhesus macaque genome.</title>
        <authorList>
            <person name="Gibbs R.A."/>
            <person name="Rogers J."/>
            <person name="Katze M.G."/>
            <person name="Bumgarner R."/>
            <person name="Weinstock G.M."/>
            <person name="Mardis E.R."/>
            <person name="Remington K.A."/>
            <person name="Strausberg R.L."/>
            <person name="Venter J.C."/>
            <person name="Wilson R.K."/>
            <person name="Batzer M.A."/>
            <person name="Bustamante C.D."/>
            <person name="Eichler E.E."/>
            <person name="Hahn M.W."/>
            <person name="Hardison R.C."/>
            <person name="Makova K.D."/>
            <person name="Miller W."/>
            <person name="Milosavljevic A."/>
            <person name="Palermo R.E."/>
            <person name="Siepel A."/>
            <person name="Sikela J.M."/>
            <person name="Attaway T."/>
            <person name="Bell S."/>
            <person name="Bernard K.E."/>
            <person name="Buhay C.J."/>
            <person name="Chandrabose M.N."/>
            <person name="Dao M."/>
            <person name="Davis C."/>
            <person name="Delehaunty K.D."/>
            <person name="Ding Y."/>
            <person name="Dinh H.H."/>
            <person name="Dugan-Rocha S."/>
            <person name="Fulton L.A."/>
            <person name="Gabisi R.A."/>
            <person name="Garner T.T."/>
            <person name="Godfrey J."/>
            <person name="Hawes A.C."/>
            <person name="Hernandez J."/>
            <person name="Hines S."/>
            <person name="Holder M."/>
            <person name="Hume J."/>
            <person name="Jhangiani S.N."/>
            <person name="Joshi V."/>
            <person name="Khan Z.M."/>
            <person name="Kirkness E.F."/>
            <person name="Cree A."/>
            <person name="Fowler R.G."/>
            <person name="Lee S."/>
            <person name="Lewis L.R."/>
            <person name="Li Z."/>
            <person name="Liu Y.-S."/>
            <person name="Moore S.M."/>
            <person name="Muzny D."/>
            <person name="Nazareth L.V."/>
            <person name="Ngo D.N."/>
            <person name="Okwuonu G.O."/>
            <person name="Pai G."/>
            <person name="Parker D."/>
            <person name="Paul H.A."/>
            <person name="Pfannkoch C."/>
            <person name="Pohl C.S."/>
            <person name="Rogers Y.-H.C."/>
            <person name="Ruiz S.J."/>
            <person name="Sabo A."/>
            <person name="Santibanez J."/>
            <person name="Schneider B.W."/>
            <person name="Smith S.M."/>
            <person name="Sodergren E."/>
            <person name="Svatek A.F."/>
            <person name="Utterback T.R."/>
            <person name="Vattathil S."/>
            <person name="Warren W."/>
            <person name="White C.S."/>
            <person name="Chinwalla A.T."/>
            <person name="Feng Y."/>
            <person name="Halpern A.L."/>
            <person name="Hillier L.W."/>
            <person name="Huang X."/>
            <person name="Minx P."/>
            <person name="Nelson J.O."/>
            <person name="Pepin K.H."/>
            <person name="Qin X."/>
            <person name="Sutton G.G."/>
            <person name="Venter E."/>
            <person name="Walenz B.P."/>
            <person name="Wallis J.W."/>
            <person name="Worley K.C."/>
            <person name="Yang S.-P."/>
            <person name="Jones S.M."/>
            <person name="Marra M.A."/>
            <person name="Rocchi M."/>
            <person name="Schein J.E."/>
            <person name="Baertsch R."/>
            <person name="Clarke L."/>
            <person name="Csuros M."/>
            <person name="Glasscock J."/>
            <person name="Harris R.A."/>
            <person name="Havlak P."/>
            <person name="Jackson A.R."/>
            <person name="Jiang H."/>
            <person name="Liu Y."/>
            <person name="Messina D.N."/>
            <person name="Shen Y."/>
            <person name="Song H.X.-Z."/>
            <person name="Wylie T."/>
            <person name="Zhang L."/>
            <person name="Birney E."/>
            <person name="Han K."/>
            <person name="Konkel M.K."/>
            <person name="Lee J."/>
            <person name="Smit A.F.A."/>
            <person name="Ullmer B."/>
            <person name="Wang H."/>
            <person name="Xing J."/>
            <person name="Burhans R."/>
            <person name="Cheng Z."/>
            <person name="Karro J.E."/>
            <person name="Ma J."/>
            <person name="Raney B."/>
            <person name="She X."/>
            <person name="Cox M.J."/>
            <person name="Demuth J.P."/>
            <person name="Dumas L.J."/>
            <person name="Han S.-G."/>
            <person name="Hopkins J."/>
            <person name="Karimpour-Fard A."/>
            <person name="Kim Y.H."/>
            <person name="Pollack J.R."/>
            <person name="Vinar T."/>
            <person name="Addo-Quaye C."/>
            <person name="Degenhardt J."/>
            <person name="Denby A."/>
            <person name="Hubisz M.J."/>
            <person name="Indap A."/>
            <person name="Kosiol C."/>
            <person name="Lahn B.T."/>
            <person name="Lawson H.A."/>
            <person name="Marklein A."/>
            <person name="Nielsen R."/>
            <person name="Vallender E.J."/>
            <person name="Clark A.G."/>
            <person name="Ferguson B."/>
            <person name="Hernandez R.D."/>
            <person name="Hirani K."/>
            <person name="Kehrer-Sawatzki H."/>
            <person name="Kolb J."/>
            <person name="Patil S."/>
            <person name="Pu L.-L."/>
            <person name="Ren Y."/>
            <person name="Smith D.G."/>
            <person name="Wheeler D.A."/>
            <person name="Schenck I."/>
            <person name="Ball E.V."/>
            <person name="Chen R."/>
            <person name="Cooper D.N."/>
            <person name="Giardine B."/>
            <person name="Hsu F."/>
            <person name="Kent W.J."/>
            <person name="Lesk A."/>
            <person name="Nelson D.L."/>
            <person name="O'brien W.E."/>
            <person name="Pruefer K."/>
            <person name="Stenson P.D."/>
            <person name="Wallace J.C."/>
            <person name="Ke H."/>
            <person name="Liu X.-M."/>
            <person name="Wang P."/>
            <person name="Xiang A.P."/>
            <person name="Yang F."/>
            <person name="Barber G.P."/>
            <person name="Haussler D."/>
            <person name="Karolchik D."/>
            <person name="Kern A.D."/>
            <person name="Kuhn R.M."/>
            <person name="Smith K.E."/>
            <person name="Zwieg A.S."/>
        </authorList>
    </citation>
    <scope>NUCLEOTIDE SEQUENCE [LARGE SCALE GENOMIC DNA]</scope>
    <source>
        <strain evidence="3">17573</strain>
    </source>
</reference>
<keyword evidence="3" id="KW-1185">Reference proteome</keyword>
<dbReference type="VEuPathDB" id="HostDB:ENSMMUG00000053744"/>
<sequence>HRHHKQEQRRALVNWSKGLASVFVSCCNELPQVTEICSLTVLEDRSLKSVSLCRNQGVCRAVLPPLGSRADLFLASSSFWQLSASLGLWPHDCCLPGQHLWSSLHSICTLSSLLWVVICLLLIIIIIIIIMRWSSTLVTQAGVQWHNLSSLQRLPPGFKQFSCLSLPSGWDHRHVPPRPAKFYIFSRDGVSPYWPDWSPTPDLVIHPPWPPKVLGLQA</sequence>
<keyword evidence="1" id="KW-0472">Membrane</keyword>
<evidence type="ECO:0000313" key="3">
    <source>
        <dbReference type="Proteomes" id="UP000006718"/>
    </source>
</evidence>
<dbReference type="PANTHER" id="PTHR46254:SF6">
    <property type="entry name" value="HIGH MOBILITY GROUP AT-HOOK 2"/>
    <property type="match status" value="1"/>
</dbReference>
<keyword evidence="1" id="KW-1133">Transmembrane helix</keyword>
<name>A0A5F7ZKY4_MACMU</name>
<feature type="transmembrane region" description="Helical" evidence="1">
    <location>
        <begin position="113"/>
        <end position="133"/>
    </location>
</feature>